<comment type="caution">
    <text evidence="2">The sequence shown here is derived from an EMBL/GenBank/DDBJ whole genome shotgun (WGS) entry which is preliminary data.</text>
</comment>
<keyword evidence="3" id="KW-1185">Reference proteome</keyword>
<evidence type="ECO:0000259" key="1">
    <source>
        <dbReference type="Pfam" id="PF13966"/>
    </source>
</evidence>
<evidence type="ECO:0000313" key="2">
    <source>
        <dbReference type="EMBL" id="KAG2256327.1"/>
    </source>
</evidence>
<evidence type="ECO:0000313" key="3">
    <source>
        <dbReference type="Proteomes" id="UP000886595"/>
    </source>
</evidence>
<proteinExistence type="predicted"/>
<organism evidence="2 3">
    <name type="scientific">Brassica carinata</name>
    <name type="common">Ethiopian mustard</name>
    <name type="synonym">Abyssinian cabbage</name>
    <dbReference type="NCBI Taxonomy" id="52824"/>
    <lineage>
        <taxon>Eukaryota</taxon>
        <taxon>Viridiplantae</taxon>
        <taxon>Streptophyta</taxon>
        <taxon>Embryophyta</taxon>
        <taxon>Tracheophyta</taxon>
        <taxon>Spermatophyta</taxon>
        <taxon>Magnoliopsida</taxon>
        <taxon>eudicotyledons</taxon>
        <taxon>Gunneridae</taxon>
        <taxon>Pentapetalae</taxon>
        <taxon>rosids</taxon>
        <taxon>malvids</taxon>
        <taxon>Brassicales</taxon>
        <taxon>Brassicaceae</taxon>
        <taxon>Brassiceae</taxon>
        <taxon>Brassica</taxon>
    </lineage>
</organism>
<dbReference type="InterPro" id="IPR026960">
    <property type="entry name" value="RVT-Znf"/>
</dbReference>
<dbReference type="Proteomes" id="UP000886595">
    <property type="component" value="Unassembled WGS sequence"/>
</dbReference>
<reference evidence="2 3" key="1">
    <citation type="submission" date="2020-02" db="EMBL/GenBank/DDBJ databases">
        <authorList>
            <person name="Ma Q."/>
            <person name="Huang Y."/>
            <person name="Song X."/>
            <person name="Pei D."/>
        </authorList>
    </citation>
    <scope>NUCLEOTIDE SEQUENCE [LARGE SCALE GENOMIC DNA]</scope>
    <source>
        <strain evidence="2">Sxm20200214</strain>
        <tissue evidence="2">Leaf</tissue>
    </source>
</reference>
<dbReference type="Pfam" id="PF13966">
    <property type="entry name" value="zf-RVT"/>
    <property type="match status" value="1"/>
</dbReference>
<gene>
    <name evidence="2" type="ORF">Bca52824_075621</name>
</gene>
<dbReference type="InterPro" id="IPR052929">
    <property type="entry name" value="RNase_H-like_EbsB-rel"/>
</dbReference>
<dbReference type="PANTHER" id="PTHR47074">
    <property type="entry name" value="BNAC02G40300D PROTEIN"/>
    <property type="match status" value="1"/>
</dbReference>
<dbReference type="AlphaFoldDB" id="A0A8X7PSI2"/>
<dbReference type="PANTHER" id="PTHR47074:SF11">
    <property type="entry name" value="REVERSE TRANSCRIPTASE-LIKE PROTEIN"/>
    <property type="match status" value="1"/>
</dbReference>
<name>A0A8X7PSI2_BRACI</name>
<sequence>MRVEEFIDKDTYSWNVPMLERHLQPGDIEQVLKIKLSRFANEDRLVWPFTKDMRYTVKSGYWTVTHFYQEGEAIVRPEGSLIIKRNIWKLNILPKIKHFLWRVVSGALPTYIKLCTRGINIDPTCQSCCQNDETINHILFMCPHAMAMWRCSSILPSHVLTLNLEDNLQGLFGFMESLPENESKRQLVFWILWLSWKSRNEFIFEKRNLHPIENLRRAIDANTEWYRNVVLHNSGSRQQVVKSSKWEPPPKGWIKCNFDYSSGDTMDGGGWILRDDSGKFLARKCSIWIRGLRRVWFEGDNQELCTIINQVKEHMELGNVPSHSFDFVNRENNQGTSTLFYDVAKNAIHQSTSTLFYHLTSVWLINFLYYSFTV</sequence>
<accession>A0A8X7PSI2</accession>
<dbReference type="EMBL" id="JAAMPC010000015">
    <property type="protein sequence ID" value="KAG2256327.1"/>
    <property type="molecule type" value="Genomic_DNA"/>
</dbReference>
<feature type="domain" description="Reverse transcriptase zinc-binding" evidence="1">
    <location>
        <begin position="80"/>
        <end position="149"/>
    </location>
</feature>
<protein>
    <recommendedName>
        <fullName evidence="1">Reverse transcriptase zinc-binding domain-containing protein</fullName>
    </recommendedName>
</protein>
<dbReference type="OrthoDB" id="1113032at2759"/>